<evidence type="ECO:0000256" key="2">
    <source>
        <dbReference type="ARBA" id="ARBA00022829"/>
    </source>
</evidence>
<dbReference type="GO" id="GO:0003677">
    <property type="term" value="F:DNA binding"/>
    <property type="evidence" value="ECO:0007669"/>
    <property type="project" value="InterPro"/>
</dbReference>
<dbReference type="PANTHER" id="PTHR33375:SF1">
    <property type="entry name" value="CHROMOSOME-PARTITIONING PROTEIN PARB-RELATED"/>
    <property type="match status" value="1"/>
</dbReference>
<dbReference type="SUPFAM" id="SSF110849">
    <property type="entry name" value="ParB/Sulfiredoxin"/>
    <property type="match status" value="1"/>
</dbReference>
<dbReference type="Gene3D" id="3.90.1530.30">
    <property type="match status" value="1"/>
</dbReference>
<gene>
    <name evidence="4" type="ORF">KC614_03970</name>
</gene>
<evidence type="ECO:0000256" key="1">
    <source>
        <dbReference type="ARBA" id="ARBA00006295"/>
    </source>
</evidence>
<dbReference type="SMART" id="SM00470">
    <property type="entry name" value="ParB"/>
    <property type="match status" value="1"/>
</dbReference>
<dbReference type="InterPro" id="IPR003115">
    <property type="entry name" value="ParB_N"/>
</dbReference>
<accession>A0A955LL94</accession>
<dbReference type="GO" id="GO:0007059">
    <property type="term" value="P:chromosome segregation"/>
    <property type="evidence" value="ECO:0007669"/>
    <property type="project" value="UniProtKB-KW"/>
</dbReference>
<evidence type="ECO:0000313" key="5">
    <source>
        <dbReference type="Proteomes" id="UP000751518"/>
    </source>
</evidence>
<keyword evidence="2" id="KW-0159">Chromosome partition</keyword>
<dbReference type="Pfam" id="PF17762">
    <property type="entry name" value="HTH_ParB"/>
    <property type="match status" value="1"/>
</dbReference>
<comment type="caution">
    <text evidence="4">The sequence shown here is derived from an EMBL/GenBank/DDBJ whole genome shotgun (WGS) entry which is preliminary data.</text>
</comment>
<reference evidence="4" key="1">
    <citation type="submission" date="2020-04" db="EMBL/GenBank/DDBJ databases">
        <authorList>
            <person name="Zhang T."/>
        </authorList>
    </citation>
    <scope>NUCLEOTIDE SEQUENCE</scope>
    <source>
        <strain evidence="4">HKST-UBA03</strain>
    </source>
</reference>
<reference evidence="4" key="2">
    <citation type="journal article" date="2021" name="Microbiome">
        <title>Successional dynamics and alternative stable states in a saline activated sludge microbial community over 9 years.</title>
        <authorList>
            <person name="Wang Y."/>
            <person name="Ye J."/>
            <person name="Ju F."/>
            <person name="Liu L."/>
            <person name="Boyd J.A."/>
            <person name="Deng Y."/>
            <person name="Parks D.H."/>
            <person name="Jiang X."/>
            <person name="Yin X."/>
            <person name="Woodcroft B.J."/>
            <person name="Tyson G.W."/>
            <person name="Hugenholtz P."/>
            <person name="Polz M.F."/>
            <person name="Zhang T."/>
        </authorList>
    </citation>
    <scope>NUCLEOTIDE SEQUENCE</scope>
    <source>
        <strain evidence="4">HKST-UBA03</strain>
    </source>
</reference>
<proteinExistence type="inferred from homology"/>
<dbReference type="InterPro" id="IPR041468">
    <property type="entry name" value="HTH_ParB/Spo0J"/>
</dbReference>
<evidence type="ECO:0000313" key="4">
    <source>
        <dbReference type="EMBL" id="MCA9392332.1"/>
    </source>
</evidence>
<dbReference type="Pfam" id="PF02195">
    <property type="entry name" value="ParB_N"/>
    <property type="match status" value="1"/>
</dbReference>
<dbReference type="EMBL" id="JAGQKZ010000040">
    <property type="protein sequence ID" value="MCA9392332.1"/>
    <property type="molecule type" value="Genomic_DNA"/>
</dbReference>
<dbReference type="Proteomes" id="UP000751518">
    <property type="component" value="Unassembled WGS sequence"/>
</dbReference>
<dbReference type="PANTHER" id="PTHR33375">
    <property type="entry name" value="CHROMOSOME-PARTITIONING PROTEIN PARB-RELATED"/>
    <property type="match status" value="1"/>
</dbReference>
<dbReference type="NCBIfam" id="TIGR00180">
    <property type="entry name" value="parB_part"/>
    <property type="match status" value="1"/>
</dbReference>
<dbReference type="AlphaFoldDB" id="A0A955LL94"/>
<dbReference type="GO" id="GO:0005694">
    <property type="term" value="C:chromosome"/>
    <property type="evidence" value="ECO:0007669"/>
    <property type="project" value="TreeGrafter"/>
</dbReference>
<dbReference type="Gene3D" id="1.10.10.2830">
    <property type="match status" value="1"/>
</dbReference>
<dbReference type="InterPro" id="IPR036086">
    <property type="entry name" value="ParB/Sulfiredoxin_sf"/>
</dbReference>
<feature type="domain" description="ParB-like N-terminal" evidence="3">
    <location>
        <begin position="7"/>
        <end position="96"/>
    </location>
</feature>
<sequence length="181" mass="20449">MPDYSFAYVKIDSLLPNPLKPRSHIDRDSLMLLVESIRQYGLFTPLLVGKTNAGLQIIAGERRWRAAKIAGLDEVPTMQVDATPLELVLLFLEENLQREQVNLIELASAMRMLLKRDGFTLKVLGSRLKMTEDKIDDVLQVLELPSQVQEDYLAGAISDERLLELTKVEDPIVLMQKSKSS</sequence>
<dbReference type="InterPro" id="IPR004437">
    <property type="entry name" value="ParB/RepB/Spo0J"/>
</dbReference>
<protein>
    <submittedName>
        <fullName evidence="4">ParB/RepB/Spo0J family partition protein</fullName>
    </submittedName>
</protein>
<dbReference type="InterPro" id="IPR050336">
    <property type="entry name" value="Chromosome_partition/occlusion"/>
</dbReference>
<name>A0A955LL94_UNCKA</name>
<evidence type="ECO:0000259" key="3">
    <source>
        <dbReference type="SMART" id="SM00470"/>
    </source>
</evidence>
<comment type="similarity">
    <text evidence="1">Belongs to the ParB family.</text>
</comment>
<organism evidence="4 5">
    <name type="scientific">candidate division WWE3 bacterium</name>
    <dbReference type="NCBI Taxonomy" id="2053526"/>
    <lineage>
        <taxon>Bacteria</taxon>
        <taxon>Katanobacteria</taxon>
    </lineage>
</organism>